<reference evidence="1 2" key="1">
    <citation type="submission" date="2022-04" db="EMBL/GenBank/DDBJ databases">
        <title>The arsenic-methylating capacity of Chitinophaga filiformis YT5 during chitin decomposition.</title>
        <authorList>
            <person name="Chen G."/>
            <person name="Liang Y."/>
        </authorList>
    </citation>
    <scope>NUCLEOTIDE SEQUENCE [LARGE SCALE GENOMIC DNA]</scope>
    <source>
        <strain evidence="1 2">YT5</strain>
    </source>
</reference>
<protein>
    <submittedName>
        <fullName evidence="1">Uncharacterized protein</fullName>
    </submittedName>
</protein>
<accession>A0ABY4HWA7</accession>
<gene>
    <name evidence="1" type="ORF">MYF79_24275</name>
</gene>
<proteinExistence type="predicted"/>
<name>A0ABY4HWA7_CHIFI</name>
<organism evidence="1 2">
    <name type="scientific">Chitinophaga filiformis</name>
    <name type="common">Myxococcus filiformis</name>
    <name type="synonym">Flexibacter filiformis</name>
    <dbReference type="NCBI Taxonomy" id="104663"/>
    <lineage>
        <taxon>Bacteria</taxon>
        <taxon>Pseudomonadati</taxon>
        <taxon>Bacteroidota</taxon>
        <taxon>Chitinophagia</taxon>
        <taxon>Chitinophagales</taxon>
        <taxon>Chitinophagaceae</taxon>
        <taxon>Chitinophaga</taxon>
    </lineage>
</organism>
<dbReference type="EMBL" id="CP095855">
    <property type="protein sequence ID" value="UPK68073.1"/>
    <property type="molecule type" value="Genomic_DNA"/>
</dbReference>
<dbReference type="RefSeq" id="WP_247810414.1">
    <property type="nucleotide sequence ID" value="NZ_CP095855.1"/>
</dbReference>
<evidence type="ECO:0000313" key="1">
    <source>
        <dbReference type="EMBL" id="UPK68073.1"/>
    </source>
</evidence>
<sequence>MKFQIHEHPDYRLRSSKAIPIYYSHQIKNFAAPYSVSSPYIDILVHEYSKEGIMLRSLSLYVKSPLSLICLMKNPKTVIQTMNTSLVNVLIDDKNEVQLAKNKLLIYYWGSTTQKLSLTPGNYEISRIEFSRKEMNDPGENIVNARRLLERLKKQSGKYRLLDYPVGFGKTLDEVISTDLKKLENQRQFEERIVDILFSIASDENTIAIQNRD</sequence>
<evidence type="ECO:0000313" key="2">
    <source>
        <dbReference type="Proteomes" id="UP000830198"/>
    </source>
</evidence>
<keyword evidence="2" id="KW-1185">Reference proteome</keyword>
<dbReference type="Proteomes" id="UP000830198">
    <property type="component" value="Chromosome"/>
</dbReference>